<dbReference type="EMBL" id="CAFBMR010000129">
    <property type="protein sequence ID" value="CAB4929919.1"/>
    <property type="molecule type" value="Genomic_DNA"/>
</dbReference>
<name>A0A6J7IFZ7_9ZZZZ</name>
<protein>
    <submittedName>
        <fullName evidence="3">Unannotated protein</fullName>
    </submittedName>
</protein>
<keyword evidence="1" id="KW-1133">Transmembrane helix</keyword>
<organism evidence="3">
    <name type="scientific">freshwater metagenome</name>
    <dbReference type="NCBI Taxonomy" id="449393"/>
    <lineage>
        <taxon>unclassified sequences</taxon>
        <taxon>metagenomes</taxon>
        <taxon>ecological metagenomes</taxon>
    </lineage>
</organism>
<evidence type="ECO:0000259" key="2">
    <source>
        <dbReference type="Pfam" id="PF00892"/>
    </source>
</evidence>
<reference evidence="3" key="1">
    <citation type="submission" date="2020-05" db="EMBL/GenBank/DDBJ databases">
        <authorList>
            <person name="Chiriac C."/>
            <person name="Salcher M."/>
            <person name="Ghai R."/>
            <person name="Kavagutti S V."/>
        </authorList>
    </citation>
    <scope>NUCLEOTIDE SEQUENCE</scope>
</reference>
<feature type="transmembrane region" description="Helical" evidence="1">
    <location>
        <begin position="89"/>
        <end position="109"/>
    </location>
</feature>
<dbReference type="AlphaFoldDB" id="A0A6J7IFZ7"/>
<dbReference type="InterPro" id="IPR000620">
    <property type="entry name" value="EamA_dom"/>
</dbReference>
<feature type="transmembrane region" description="Helical" evidence="1">
    <location>
        <begin position="6"/>
        <end position="24"/>
    </location>
</feature>
<evidence type="ECO:0000256" key="1">
    <source>
        <dbReference type="SAM" id="Phobius"/>
    </source>
</evidence>
<evidence type="ECO:0000313" key="3">
    <source>
        <dbReference type="EMBL" id="CAB4929919.1"/>
    </source>
</evidence>
<sequence length="289" mass="30028">MLAIILALSSSLLYGVADFTGGLASRRASVLRVTGVSAVMGFVLITVSLPILGGVWSRDAVMWGLISGVLSCFVFVTLYKCLAIGPMGILSPIIALVGASIPVLFAVIVGERVSFLGWIGIALALTSVVVISLAFDPAHHRPTTRGLLLAIVCGLIIGVLFIVISRTPADAGSIPIVVNRAITAIVFFTAMLITVYSKRGAGGGFRSVLDTRIFPMALLAGALDTSANLLFLYATHLGMLSLVAVISSLYPASTVLCARFILKERMTRTQLGGLGVAAVAVSLLALAQA</sequence>
<dbReference type="GO" id="GO:0016020">
    <property type="term" value="C:membrane"/>
    <property type="evidence" value="ECO:0007669"/>
    <property type="project" value="InterPro"/>
</dbReference>
<dbReference type="Pfam" id="PF00892">
    <property type="entry name" value="EamA"/>
    <property type="match status" value="2"/>
</dbReference>
<gene>
    <name evidence="3" type="ORF">UFOPK3610_01884</name>
</gene>
<dbReference type="InterPro" id="IPR037185">
    <property type="entry name" value="EmrE-like"/>
</dbReference>
<feature type="transmembrane region" description="Helical" evidence="1">
    <location>
        <begin position="36"/>
        <end position="56"/>
    </location>
</feature>
<feature type="domain" description="EamA" evidence="2">
    <location>
        <begin position="145"/>
        <end position="284"/>
    </location>
</feature>
<feature type="transmembrane region" description="Helical" evidence="1">
    <location>
        <begin position="269"/>
        <end position="287"/>
    </location>
</feature>
<feature type="transmembrane region" description="Helical" evidence="1">
    <location>
        <begin position="115"/>
        <end position="135"/>
    </location>
</feature>
<proteinExistence type="predicted"/>
<keyword evidence="1" id="KW-0812">Transmembrane</keyword>
<feature type="transmembrane region" description="Helical" evidence="1">
    <location>
        <begin position="177"/>
        <end position="196"/>
    </location>
</feature>
<feature type="transmembrane region" description="Helical" evidence="1">
    <location>
        <begin position="216"/>
        <end position="234"/>
    </location>
</feature>
<feature type="transmembrane region" description="Helical" evidence="1">
    <location>
        <begin position="240"/>
        <end position="262"/>
    </location>
</feature>
<feature type="domain" description="EamA" evidence="2">
    <location>
        <begin position="2"/>
        <end position="132"/>
    </location>
</feature>
<accession>A0A6J7IFZ7</accession>
<dbReference type="SUPFAM" id="SSF103481">
    <property type="entry name" value="Multidrug resistance efflux transporter EmrE"/>
    <property type="match status" value="2"/>
</dbReference>
<feature type="transmembrane region" description="Helical" evidence="1">
    <location>
        <begin position="62"/>
        <end position="82"/>
    </location>
</feature>
<keyword evidence="1" id="KW-0472">Membrane</keyword>
<feature type="transmembrane region" description="Helical" evidence="1">
    <location>
        <begin position="147"/>
        <end position="165"/>
    </location>
</feature>